<organism evidence="5 6">
    <name type="scientific">Amanita muscaria (strain Koide BX008)</name>
    <dbReference type="NCBI Taxonomy" id="946122"/>
    <lineage>
        <taxon>Eukaryota</taxon>
        <taxon>Fungi</taxon>
        <taxon>Dikarya</taxon>
        <taxon>Basidiomycota</taxon>
        <taxon>Agaricomycotina</taxon>
        <taxon>Agaricomycetes</taxon>
        <taxon>Agaricomycetidae</taxon>
        <taxon>Agaricales</taxon>
        <taxon>Pluteineae</taxon>
        <taxon>Amanitaceae</taxon>
        <taxon>Amanita</taxon>
    </lineage>
</organism>
<dbReference type="InterPro" id="IPR051654">
    <property type="entry name" value="Meroterpenoid_MTases"/>
</dbReference>
<dbReference type="EMBL" id="KN818232">
    <property type="protein sequence ID" value="KIL67221.1"/>
    <property type="molecule type" value="Genomic_DNA"/>
</dbReference>
<sequence>MTAPLVVHKPPPFDESLYSLDEDELAFFKSATGIDDEGELKKHILTIQARAYEVVPYPCILLYFEKLRIVHSPFYGRALQIAKEHKDPIFLDVGCNLGTDLRKAVADGWPIENVVGFDLEKCFWNYGHELLRTNPETYPPAFVAGDVFDPLIIAPREPFYKSQAHHDLTITSLTPLQGFVTVIRASAFFHLFSEEQQLKAGQQLASLLSPDPGSIIFGLQGGLPAKGTKIQKLLGSEMPFFGHSPESWRDFWDGQVFAKGTVHVEVELKEHRVVAPDNIDYLLEWCVTRV</sequence>
<dbReference type="PANTHER" id="PTHR35897">
    <property type="entry name" value="METHYLTRANSFERASE AUSD"/>
    <property type="match status" value="1"/>
</dbReference>
<dbReference type="OrthoDB" id="2094832at2759"/>
<protein>
    <submittedName>
        <fullName evidence="5">Uncharacterized protein</fullName>
    </submittedName>
</protein>
<evidence type="ECO:0000313" key="5">
    <source>
        <dbReference type="EMBL" id="KIL67221.1"/>
    </source>
</evidence>
<evidence type="ECO:0000256" key="1">
    <source>
        <dbReference type="ARBA" id="ARBA00005179"/>
    </source>
</evidence>
<dbReference type="InParanoid" id="A0A0C2XCR8"/>
<dbReference type="PANTHER" id="PTHR35897:SF1">
    <property type="entry name" value="METHYLTRANSFERASE AUSD"/>
    <property type="match status" value="1"/>
</dbReference>
<evidence type="ECO:0000256" key="3">
    <source>
        <dbReference type="ARBA" id="ARBA00022691"/>
    </source>
</evidence>
<comment type="similarity">
    <text evidence="4">Belongs to the class I-like SAM-binding methyltransferase superfamily.</text>
</comment>
<evidence type="ECO:0000256" key="2">
    <source>
        <dbReference type="ARBA" id="ARBA00022679"/>
    </source>
</evidence>
<keyword evidence="6" id="KW-1185">Reference proteome</keyword>
<dbReference type="Proteomes" id="UP000054549">
    <property type="component" value="Unassembled WGS sequence"/>
</dbReference>
<dbReference type="InterPro" id="IPR029063">
    <property type="entry name" value="SAM-dependent_MTases_sf"/>
</dbReference>
<dbReference type="GO" id="GO:0016740">
    <property type="term" value="F:transferase activity"/>
    <property type="evidence" value="ECO:0007669"/>
    <property type="project" value="UniProtKB-KW"/>
</dbReference>
<dbReference type="STRING" id="946122.A0A0C2XCR8"/>
<dbReference type="SUPFAM" id="SSF53335">
    <property type="entry name" value="S-adenosyl-L-methionine-dependent methyltransferases"/>
    <property type="match status" value="1"/>
</dbReference>
<keyword evidence="2" id="KW-0808">Transferase</keyword>
<evidence type="ECO:0000313" key="6">
    <source>
        <dbReference type="Proteomes" id="UP000054549"/>
    </source>
</evidence>
<name>A0A0C2XCR8_AMAMK</name>
<dbReference type="Gene3D" id="3.40.50.150">
    <property type="entry name" value="Vaccinia Virus protein VP39"/>
    <property type="match status" value="1"/>
</dbReference>
<evidence type="ECO:0000256" key="4">
    <source>
        <dbReference type="ARBA" id="ARBA00038314"/>
    </source>
</evidence>
<proteinExistence type="inferred from homology"/>
<reference evidence="5 6" key="1">
    <citation type="submission" date="2014-04" db="EMBL/GenBank/DDBJ databases">
        <title>Evolutionary Origins and Diversification of the Mycorrhizal Mutualists.</title>
        <authorList>
            <consortium name="DOE Joint Genome Institute"/>
            <consortium name="Mycorrhizal Genomics Consortium"/>
            <person name="Kohler A."/>
            <person name="Kuo A."/>
            <person name="Nagy L.G."/>
            <person name="Floudas D."/>
            <person name="Copeland A."/>
            <person name="Barry K.W."/>
            <person name="Cichocki N."/>
            <person name="Veneault-Fourrey C."/>
            <person name="LaButti K."/>
            <person name="Lindquist E.A."/>
            <person name="Lipzen A."/>
            <person name="Lundell T."/>
            <person name="Morin E."/>
            <person name="Murat C."/>
            <person name="Riley R."/>
            <person name="Ohm R."/>
            <person name="Sun H."/>
            <person name="Tunlid A."/>
            <person name="Henrissat B."/>
            <person name="Grigoriev I.V."/>
            <person name="Hibbett D.S."/>
            <person name="Martin F."/>
        </authorList>
    </citation>
    <scope>NUCLEOTIDE SEQUENCE [LARGE SCALE GENOMIC DNA]</scope>
    <source>
        <strain evidence="5 6">Koide BX008</strain>
    </source>
</reference>
<dbReference type="AlphaFoldDB" id="A0A0C2XCR8"/>
<gene>
    <name evidence="5" type="ORF">M378DRAFT_73806</name>
</gene>
<keyword evidence="3" id="KW-0949">S-adenosyl-L-methionine</keyword>
<comment type="pathway">
    <text evidence="1">Secondary metabolite biosynthesis.</text>
</comment>
<accession>A0A0C2XCR8</accession>
<dbReference type="HOGENOM" id="CLU_051542_1_1_1"/>